<evidence type="ECO:0000313" key="2">
    <source>
        <dbReference type="Proteomes" id="UP000321822"/>
    </source>
</evidence>
<keyword evidence="2" id="KW-1185">Reference proteome</keyword>
<dbReference type="RefSeq" id="WP_146791912.1">
    <property type="nucleotide sequence ID" value="NZ_VOLT01000020.1"/>
</dbReference>
<dbReference type="Pfam" id="PF06267">
    <property type="entry name" value="DUF1028"/>
    <property type="match status" value="1"/>
</dbReference>
<dbReference type="SUPFAM" id="SSF56235">
    <property type="entry name" value="N-terminal nucleophile aminohydrolases (Ntn hydrolases)"/>
    <property type="match status" value="1"/>
</dbReference>
<evidence type="ECO:0000313" key="1">
    <source>
        <dbReference type="EMBL" id="TWX63553.1"/>
    </source>
</evidence>
<name>A0A5C6Q3V8_9GAMM</name>
<dbReference type="OrthoDB" id="9790012at2"/>
<proteinExistence type="predicted"/>
<protein>
    <submittedName>
        <fullName evidence="1">DUF1028 domain-containing protein</fullName>
    </submittedName>
</protein>
<dbReference type="PANTHER" id="PTHR39328:SF1">
    <property type="entry name" value="BLL2871 PROTEIN"/>
    <property type="match status" value="1"/>
</dbReference>
<gene>
    <name evidence="1" type="ORF">ESZ36_22070</name>
</gene>
<organism evidence="1 2">
    <name type="scientific">Colwellia demingiae</name>
    <dbReference type="NCBI Taxonomy" id="89401"/>
    <lineage>
        <taxon>Bacteria</taxon>
        <taxon>Pseudomonadati</taxon>
        <taxon>Pseudomonadota</taxon>
        <taxon>Gammaproteobacteria</taxon>
        <taxon>Alteromonadales</taxon>
        <taxon>Colwelliaceae</taxon>
        <taxon>Colwellia</taxon>
    </lineage>
</organism>
<reference evidence="1 2" key="1">
    <citation type="submission" date="2019-07" db="EMBL/GenBank/DDBJ databases">
        <title>Genomes of sea-ice associated Colwellia species.</title>
        <authorList>
            <person name="Bowman J.P."/>
        </authorList>
    </citation>
    <scope>NUCLEOTIDE SEQUENCE [LARGE SCALE GENOMIC DNA]</scope>
    <source>
        <strain evidence="1 2">ACAM 459</strain>
    </source>
</reference>
<dbReference type="InterPro" id="IPR029055">
    <property type="entry name" value="Ntn_hydrolases_N"/>
</dbReference>
<dbReference type="InterPro" id="IPR010430">
    <property type="entry name" value="DUF1028"/>
</dbReference>
<dbReference type="Proteomes" id="UP000321822">
    <property type="component" value="Unassembled WGS sequence"/>
</dbReference>
<dbReference type="PANTHER" id="PTHR39328">
    <property type="entry name" value="BLL2871 PROTEIN"/>
    <property type="match status" value="1"/>
</dbReference>
<dbReference type="AlphaFoldDB" id="A0A5C6Q3V8"/>
<accession>A0A5C6Q3V8</accession>
<sequence length="226" mass="23776">MTFSLIAVCPTTKRVGTVVTSSSICVASRCSFVAAGVGAAQSQNITDPDLGPQMLTMAKSGLSPKELMAKIVADTPNIQWRQLGLVNLDGKTAVFSGDESLGIHATAEGTNCAAMGNMLESTAIPQAMISAFEQTQAEFPERLLAALEAGLAAGGEAGPIHSAGIKVAANANWPVIDLRVDWEDEPDQAISKLRDTWNVYHPQMQAYITRAVDPAESESYGVPGDL</sequence>
<comment type="caution">
    <text evidence="1">The sequence shown here is derived from an EMBL/GenBank/DDBJ whole genome shotgun (WGS) entry which is preliminary data.</text>
</comment>
<dbReference type="EMBL" id="VOLT01000020">
    <property type="protein sequence ID" value="TWX63553.1"/>
    <property type="molecule type" value="Genomic_DNA"/>
</dbReference>
<dbReference type="Gene3D" id="3.60.20.10">
    <property type="entry name" value="Glutamine Phosphoribosylpyrophosphate, subunit 1, domain 1"/>
    <property type="match status" value="1"/>
</dbReference>